<dbReference type="Proteomes" id="UP001148629">
    <property type="component" value="Unassembled WGS sequence"/>
</dbReference>
<reference evidence="1" key="1">
    <citation type="submission" date="2022-08" db="EMBL/GenBank/DDBJ databases">
        <title>Genome Sequence of Fusarium decemcellulare.</title>
        <authorList>
            <person name="Buettner E."/>
        </authorList>
    </citation>
    <scope>NUCLEOTIDE SEQUENCE</scope>
    <source>
        <strain evidence="1">Babe19</strain>
    </source>
</reference>
<proteinExistence type="predicted"/>
<accession>A0ACC1SD81</accession>
<keyword evidence="2" id="KW-1185">Reference proteome</keyword>
<dbReference type="EMBL" id="JANRMS010000592">
    <property type="protein sequence ID" value="KAJ3537235.1"/>
    <property type="molecule type" value="Genomic_DNA"/>
</dbReference>
<evidence type="ECO:0000313" key="2">
    <source>
        <dbReference type="Proteomes" id="UP001148629"/>
    </source>
</evidence>
<evidence type="ECO:0000313" key="1">
    <source>
        <dbReference type="EMBL" id="KAJ3537235.1"/>
    </source>
</evidence>
<gene>
    <name evidence="1" type="ORF">NM208_g6405</name>
</gene>
<protein>
    <submittedName>
        <fullName evidence="1">Uncharacterized protein</fullName>
    </submittedName>
</protein>
<comment type="caution">
    <text evidence="1">The sequence shown here is derived from an EMBL/GenBank/DDBJ whole genome shotgun (WGS) entry which is preliminary data.</text>
</comment>
<sequence>MEFGAMSSSTINHDGLKTIRGKTAIVTGAAGGIGSHIVKLFAQNGANVVLSDLEYSRSAAEALITSLPDPTKAIFVPTNIIDWDDMKQLFKQTVAKFGGVEFVVANAGVMESASCMNMDDVDENGELKEATEVSRVIDINLKGTLNTIRLAMFHMKENEPSFPGNSRGSIVLISSTSGYFGTTGVAGYISSKHGITGLLRASQIHASKLGIRVNGVAPFFTPTLMVKGFTEAWIKRGLPRNTPEGVAEVIVALSADSSQRGACYLACGSVLREVEHARVAVLPQWLGEDATTLMRGGGQLFQDIGGYPYPKLTAMKEATSKSTTG</sequence>
<name>A0ACC1SD81_9HYPO</name>
<organism evidence="1 2">
    <name type="scientific">Fusarium decemcellulare</name>
    <dbReference type="NCBI Taxonomy" id="57161"/>
    <lineage>
        <taxon>Eukaryota</taxon>
        <taxon>Fungi</taxon>
        <taxon>Dikarya</taxon>
        <taxon>Ascomycota</taxon>
        <taxon>Pezizomycotina</taxon>
        <taxon>Sordariomycetes</taxon>
        <taxon>Hypocreomycetidae</taxon>
        <taxon>Hypocreales</taxon>
        <taxon>Nectriaceae</taxon>
        <taxon>Fusarium</taxon>
        <taxon>Fusarium decemcellulare species complex</taxon>
    </lineage>
</organism>